<dbReference type="Gene3D" id="3.90.1300.10">
    <property type="entry name" value="Amidase signature (AS) domain"/>
    <property type="match status" value="1"/>
</dbReference>
<feature type="domain" description="Amidase" evidence="1">
    <location>
        <begin position="1"/>
        <end position="96"/>
    </location>
</feature>
<name>A0A9R0YT02_TRITD</name>
<dbReference type="Proteomes" id="UP000324705">
    <property type="component" value="Chromosome 6B"/>
</dbReference>
<reference evidence="2 3" key="1">
    <citation type="submission" date="2017-09" db="EMBL/GenBank/DDBJ databases">
        <authorList>
            <consortium name="International Durum Wheat Genome Sequencing Consortium (IDWGSC)"/>
            <person name="Milanesi L."/>
        </authorList>
    </citation>
    <scope>NUCLEOTIDE SEQUENCE [LARGE SCALE GENOMIC DNA]</scope>
    <source>
        <strain evidence="3">cv. Svevo</strain>
    </source>
</reference>
<dbReference type="PANTHER" id="PTHR46310:SF4">
    <property type="entry name" value="OUTER ENVELOPE PROTEIN 64, MITOCHONDRIAL"/>
    <property type="match status" value="1"/>
</dbReference>
<accession>A0A9R0YT02</accession>
<dbReference type="Pfam" id="PF01425">
    <property type="entry name" value="Amidase"/>
    <property type="match status" value="1"/>
</dbReference>
<proteinExistence type="predicted"/>
<sequence length="261" mass="28279">MDELGFGVTGENLHCGTPINPASPSVVPGGSCSGSAVAVSAQLVEFALGTDTTGDLRIPASFCGVLCFRPSQGVVSTLGTLPNSHSLDTIGWLARDPHILSRVGDALLPAAACGLKGKRQLVFADDCFELLKIPNQKTVDVIENAVRTLPYGFQPPKHINIGQYISSNVPSLKEFCEPSTKLQEGKSALKALCTVMLLLQRYEFKANHEDWVNTVKPKLGLEVSTRVLQAVNFTDDNIKSLYIVRTEWRAALKNLLKILEF</sequence>
<evidence type="ECO:0000259" key="1">
    <source>
        <dbReference type="Pfam" id="PF01425"/>
    </source>
</evidence>
<evidence type="ECO:0000313" key="3">
    <source>
        <dbReference type="Proteomes" id="UP000324705"/>
    </source>
</evidence>
<dbReference type="InterPro" id="IPR036928">
    <property type="entry name" value="AS_sf"/>
</dbReference>
<organism evidence="2 3">
    <name type="scientific">Triticum turgidum subsp. durum</name>
    <name type="common">Durum wheat</name>
    <name type="synonym">Triticum durum</name>
    <dbReference type="NCBI Taxonomy" id="4567"/>
    <lineage>
        <taxon>Eukaryota</taxon>
        <taxon>Viridiplantae</taxon>
        <taxon>Streptophyta</taxon>
        <taxon>Embryophyta</taxon>
        <taxon>Tracheophyta</taxon>
        <taxon>Spermatophyta</taxon>
        <taxon>Magnoliopsida</taxon>
        <taxon>Liliopsida</taxon>
        <taxon>Poales</taxon>
        <taxon>Poaceae</taxon>
        <taxon>BOP clade</taxon>
        <taxon>Pooideae</taxon>
        <taxon>Triticodae</taxon>
        <taxon>Triticeae</taxon>
        <taxon>Triticinae</taxon>
        <taxon>Triticum</taxon>
    </lineage>
</organism>
<dbReference type="AlphaFoldDB" id="A0A9R0YT02"/>
<dbReference type="EMBL" id="LT934122">
    <property type="protein sequence ID" value="VAI61158.1"/>
    <property type="molecule type" value="Genomic_DNA"/>
</dbReference>
<dbReference type="SUPFAM" id="SSF75304">
    <property type="entry name" value="Amidase signature (AS) enzymes"/>
    <property type="match status" value="1"/>
</dbReference>
<protein>
    <recommendedName>
        <fullName evidence="1">Amidase domain-containing protein</fullName>
    </recommendedName>
</protein>
<gene>
    <name evidence="2" type="ORF">TRITD_6Bv1G186970</name>
</gene>
<evidence type="ECO:0000313" key="2">
    <source>
        <dbReference type="EMBL" id="VAI61158.1"/>
    </source>
</evidence>
<dbReference type="Gramene" id="TRITD6Bv1G186970.4">
    <property type="protein sequence ID" value="TRITD6Bv1G186970.4"/>
    <property type="gene ID" value="TRITD6Bv1G186970"/>
</dbReference>
<dbReference type="InterPro" id="IPR023631">
    <property type="entry name" value="Amidase_dom"/>
</dbReference>
<dbReference type="PANTHER" id="PTHR46310">
    <property type="entry name" value="AMIDASE 1"/>
    <property type="match status" value="1"/>
</dbReference>
<keyword evidence="3" id="KW-1185">Reference proteome</keyword>